<keyword evidence="1" id="KW-0436">Ligase</keyword>
<evidence type="ECO:0000256" key="1">
    <source>
        <dbReference type="ARBA" id="ARBA00022598"/>
    </source>
</evidence>
<evidence type="ECO:0000313" key="7">
    <source>
        <dbReference type="Proteomes" id="UP000046122"/>
    </source>
</evidence>
<dbReference type="InterPro" id="IPR011761">
    <property type="entry name" value="ATP-grasp"/>
</dbReference>
<evidence type="ECO:0000259" key="5">
    <source>
        <dbReference type="PROSITE" id="PS50975"/>
    </source>
</evidence>
<proteinExistence type="predicted"/>
<dbReference type="GO" id="GO:0005524">
    <property type="term" value="F:ATP binding"/>
    <property type="evidence" value="ECO:0007669"/>
    <property type="project" value="UniProtKB-UniRule"/>
</dbReference>
<keyword evidence="3 4" id="KW-0067">ATP-binding</keyword>
<evidence type="ECO:0000256" key="2">
    <source>
        <dbReference type="ARBA" id="ARBA00022741"/>
    </source>
</evidence>
<dbReference type="GO" id="GO:0016874">
    <property type="term" value="F:ligase activity"/>
    <property type="evidence" value="ECO:0007669"/>
    <property type="project" value="UniProtKB-KW"/>
</dbReference>
<gene>
    <name evidence="6" type="ORF">MPL3365_170105</name>
</gene>
<dbReference type="GO" id="GO:0046872">
    <property type="term" value="F:metal ion binding"/>
    <property type="evidence" value="ECO:0007669"/>
    <property type="project" value="InterPro"/>
</dbReference>
<evidence type="ECO:0000313" key="6">
    <source>
        <dbReference type="EMBL" id="CDX52806.1"/>
    </source>
</evidence>
<evidence type="ECO:0000256" key="3">
    <source>
        <dbReference type="ARBA" id="ARBA00022840"/>
    </source>
</evidence>
<dbReference type="Gene3D" id="3.30.470.20">
    <property type="entry name" value="ATP-grasp fold, B domain"/>
    <property type="match status" value="1"/>
</dbReference>
<reference evidence="6 7" key="1">
    <citation type="submission" date="2014-08" db="EMBL/GenBank/DDBJ databases">
        <authorList>
            <person name="Moulin Lionel"/>
        </authorList>
    </citation>
    <scope>NUCLEOTIDE SEQUENCE [LARGE SCALE GENOMIC DNA]</scope>
</reference>
<dbReference type="PANTHER" id="PTHR43585:SF2">
    <property type="entry name" value="ATP-GRASP ENZYME FSQD"/>
    <property type="match status" value="1"/>
</dbReference>
<dbReference type="Proteomes" id="UP000046122">
    <property type="component" value="Unassembled WGS sequence"/>
</dbReference>
<protein>
    <recommendedName>
        <fullName evidence="5">ATP-grasp domain-containing protein</fullName>
    </recommendedName>
</protein>
<dbReference type="Pfam" id="PF18603">
    <property type="entry name" value="LAL_C2"/>
    <property type="match status" value="1"/>
</dbReference>
<dbReference type="InterPro" id="IPR052032">
    <property type="entry name" value="ATP-dep_AA_Ligase"/>
</dbReference>
<dbReference type="PANTHER" id="PTHR43585">
    <property type="entry name" value="FUMIPYRROLE BIOSYNTHESIS PROTEIN C"/>
    <property type="match status" value="1"/>
</dbReference>
<dbReference type="Pfam" id="PF13535">
    <property type="entry name" value="ATP-grasp_4"/>
    <property type="match status" value="1"/>
</dbReference>
<dbReference type="InterPro" id="IPR005479">
    <property type="entry name" value="CPAse_ATP-bd"/>
</dbReference>
<dbReference type="SUPFAM" id="SSF56059">
    <property type="entry name" value="Glutathione synthetase ATP-binding domain-like"/>
    <property type="match status" value="1"/>
</dbReference>
<evidence type="ECO:0000256" key="4">
    <source>
        <dbReference type="PROSITE-ProRule" id="PRU00409"/>
    </source>
</evidence>
<dbReference type="PROSITE" id="PS00867">
    <property type="entry name" value="CPSASE_2"/>
    <property type="match status" value="1"/>
</dbReference>
<accession>A0A090G5R7</accession>
<dbReference type="InterPro" id="IPR040570">
    <property type="entry name" value="LAL_C2"/>
</dbReference>
<organism evidence="6 7">
    <name type="scientific">Mesorhizobium plurifarium</name>
    <dbReference type="NCBI Taxonomy" id="69974"/>
    <lineage>
        <taxon>Bacteria</taxon>
        <taxon>Pseudomonadati</taxon>
        <taxon>Pseudomonadota</taxon>
        <taxon>Alphaproteobacteria</taxon>
        <taxon>Hyphomicrobiales</taxon>
        <taxon>Phyllobacteriaceae</taxon>
        <taxon>Mesorhizobium</taxon>
    </lineage>
</organism>
<keyword evidence="2 4" id="KW-0547">Nucleotide-binding</keyword>
<sequence length="414" mass="45120">MARGRVFILIEGHAVNGLLYVRAAQRLGLHPITLSVDPARYSYIATEQLHAICVDTNDLDALIDECSRLSATDGIAGITGALDSVYATVSKLCRHFNLPGPDPVAIERCYDKFAQRQLLAQAGIRVPSFRTVTSAADVESSAAEIGLPVILKPVMGSGSSGVRLCYSVEALAEHTAYLLGGAHRWRCTPRILIEEFADGPYYCAEMMGTEFVGIAASDLHPPPYFVFREWTFPAVLTEEEHERIANLSLHCLRALDLGWGPTNIEFRWTKSGPVVIEVNPRLGGAPDPQLIQLAYGVDLITEHIKLAIGEKCDLRRKHSDTAAARMLVPDHDGFLDWIGGVALATAVPGITEVRMYVTAETPIIKKGDDRDYIGHVIAASPNLGRTREILQNAVNLIEWSITPFSRPTSAVGAT</sequence>
<dbReference type="AlphaFoldDB" id="A0A090G5R7"/>
<name>A0A090G5R7_MESPL</name>
<feature type="domain" description="ATP-grasp" evidence="5">
    <location>
        <begin position="116"/>
        <end position="308"/>
    </location>
</feature>
<dbReference type="EMBL" id="CCNE01000009">
    <property type="protein sequence ID" value="CDX52806.1"/>
    <property type="molecule type" value="Genomic_DNA"/>
</dbReference>
<dbReference type="PROSITE" id="PS50975">
    <property type="entry name" value="ATP_GRASP"/>
    <property type="match status" value="1"/>
</dbReference>